<gene>
    <name evidence="4" type="ORF">KME28_28135</name>
</gene>
<dbReference type="PANTHER" id="PTHR22576">
    <property type="entry name" value="MUCOSA ASSOCIATED LYMPHOID TISSUE LYMPHOMA TRANSLOCATION PROTEIN 1/PARACASPASE"/>
    <property type="match status" value="1"/>
</dbReference>
<dbReference type="Pfam" id="PF12770">
    <property type="entry name" value="CHAT"/>
    <property type="match status" value="1"/>
</dbReference>
<organism evidence="4 5">
    <name type="scientific">Pelatocladus maniniholoensis HA4357-MV3</name>
    <dbReference type="NCBI Taxonomy" id="1117104"/>
    <lineage>
        <taxon>Bacteria</taxon>
        <taxon>Bacillati</taxon>
        <taxon>Cyanobacteriota</taxon>
        <taxon>Cyanophyceae</taxon>
        <taxon>Nostocales</taxon>
        <taxon>Nostocaceae</taxon>
        <taxon>Pelatocladus</taxon>
    </lineage>
</organism>
<dbReference type="GO" id="GO:0006508">
    <property type="term" value="P:proteolysis"/>
    <property type="evidence" value="ECO:0007669"/>
    <property type="project" value="InterPro"/>
</dbReference>
<dbReference type="EMBL" id="JAHHHW010000167">
    <property type="protein sequence ID" value="MBW4435470.1"/>
    <property type="molecule type" value="Genomic_DNA"/>
</dbReference>
<protein>
    <submittedName>
        <fullName evidence="4">Caspase family protein</fullName>
    </submittedName>
</protein>
<feature type="compositionally biased region" description="Polar residues" evidence="1">
    <location>
        <begin position="476"/>
        <end position="493"/>
    </location>
</feature>
<feature type="region of interest" description="Disordered" evidence="1">
    <location>
        <begin position="321"/>
        <end position="340"/>
    </location>
</feature>
<name>A0A9E3HFM9_9NOST</name>
<reference evidence="4" key="1">
    <citation type="submission" date="2021-05" db="EMBL/GenBank/DDBJ databases">
        <authorList>
            <person name="Pietrasiak N."/>
            <person name="Ward R."/>
            <person name="Stajich J.E."/>
            <person name="Kurbessoian T."/>
        </authorList>
    </citation>
    <scope>NUCLEOTIDE SEQUENCE</scope>
    <source>
        <strain evidence="4">HA4357-MV3</strain>
    </source>
</reference>
<dbReference type="Gene3D" id="3.40.50.1460">
    <property type="match status" value="1"/>
</dbReference>
<evidence type="ECO:0000313" key="4">
    <source>
        <dbReference type="EMBL" id="MBW4435470.1"/>
    </source>
</evidence>
<sequence>MVKNWAISIGINYYDNLRPLKYAERDANLFGEFLKQEAKFDEVFYFSDHSSKIVRPNSQPILSQPKFTNLLRALRTLTKKKFMGVGDNFWFFFSGHGRRRNQRDFLMLSDSDPGNVEKTAIAVSDVVESLRNCGAGNIILILDACRDNPGDKGGEGIGTEAQQGVITFFSCSPQEQSWEIEELQQSSFTHALLEGLRLKGDNNCATAKRLDNYLREKVPQVNSQYKKPLQNPYTVAEPAKRYYSILLPHCLSVTHTDINTFKTDIDALRIEAYKAEVTDKDLELAYQLWHQVLAATYGLNEKNEEAENNIDRLRQLGLVKQQESQTHEESQGAKSGNELENDPVFSTEILREKLNSLPFKRQQVLKEILGGRRISEVARNLDMTESAVNYNLIQIYKYFKINSDFINEINGKKLNKKSFLIALFKKFLPESVNYFQEKQNNYEQLIERLVNPPNDVDSETFADFKPVDEQPKKNFESVSEETNNGNQVEPETFASHSQANLGDDEGYLISTKTEPINILILAANPKNTSRLDLEKEVREVSEILRNSREDIDFEIQERWAVRFRDLRQALLEIEPHVVHFSGHGSTDGIFLEDEEGNAYLVSQEALVGLFELFKNKIVCVFLNACYTGIQSEAINKYVSYVVGMSQVIGDRAAIVFSVAFYEALTNGRSLEFAYKLGCNAIHGEIGNEYLTPVLKRNNAQYQALQAEGRLSSAPPSVSARNSQQNLSKILVLASNPRGTSTLRTNEEIREIRNEIRGVRGCSFSLENRWAIRIRDFHKAMLELKPEIVHFSGHGAGRQGIVFENDQGREKFIEPDALARLFKPYARYVKCVLINASYSEVHALALAQYIDYVIGMIQPISDQTAIAFSSGFYRALAYQSSVENAFELGCSEIADKLPGTQEHLIPKLYGKKISKPQNHSSSDLYEMGEEYKN</sequence>
<feature type="domain" description="CHAT" evidence="3">
    <location>
        <begin position="516"/>
        <end position="670"/>
    </location>
</feature>
<evidence type="ECO:0000259" key="2">
    <source>
        <dbReference type="Pfam" id="PF00656"/>
    </source>
</evidence>
<evidence type="ECO:0000313" key="5">
    <source>
        <dbReference type="Proteomes" id="UP000813215"/>
    </source>
</evidence>
<feature type="domain" description="Peptidase C14 caspase" evidence="2">
    <location>
        <begin position="4"/>
        <end position="232"/>
    </location>
</feature>
<dbReference type="InterPro" id="IPR024983">
    <property type="entry name" value="CHAT_dom"/>
</dbReference>
<dbReference type="SUPFAM" id="SSF52129">
    <property type="entry name" value="Caspase-like"/>
    <property type="match status" value="1"/>
</dbReference>
<dbReference type="Pfam" id="PF00656">
    <property type="entry name" value="Peptidase_C14"/>
    <property type="match status" value="1"/>
</dbReference>
<dbReference type="PANTHER" id="PTHR22576:SF37">
    <property type="entry name" value="MUCOSA-ASSOCIATED LYMPHOID TISSUE LYMPHOMA TRANSLOCATION PROTEIN 1"/>
    <property type="match status" value="1"/>
</dbReference>
<evidence type="ECO:0000256" key="1">
    <source>
        <dbReference type="SAM" id="MobiDB-lite"/>
    </source>
</evidence>
<dbReference type="InterPro" id="IPR052039">
    <property type="entry name" value="Caspase-related_regulators"/>
</dbReference>
<dbReference type="GO" id="GO:0004197">
    <property type="term" value="F:cysteine-type endopeptidase activity"/>
    <property type="evidence" value="ECO:0007669"/>
    <property type="project" value="InterPro"/>
</dbReference>
<comment type="caution">
    <text evidence="4">The sequence shown here is derived from an EMBL/GenBank/DDBJ whole genome shotgun (WGS) entry which is preliminary data.</text>
</comment>
<dbReference type="InterPro" id="IPR011600">
    <property type="entry name" value="Pept_C14_caspase"/>
</dbReference>
<feature type="region of interest" description="Disordered" evidence="1">
    <location>
        <begin position="473"/>
        <end position="493"/>
    </location>
</feature>
<evidence type="ECO:0000259" key="3">
    <source>
        <dbReference type="Pfam" id="PF12770"/>
    </source>
</evidence>
<dbReference type="Proteomes" id="UP000813215">
    <property type="component" value="Unassembled WGS sequence"/>
</dbReference>
<dbReference type="AlphaFoldDB" id="A0A9E3HFM9"/>
<accession>A0A9E3HFM9</accession>
<reference evidence="4" key="2">
    <citation type="journal article" date="2022" name="Microbiol. Resour. Announc.">
        <title>Metagenome Sequencing to Explore Phylogenomics of Terrestrial Cyanobacteria.</title>
        <authorList>
            <person name="Ward R.D."/>
            <person name="Stajich J.E."/>
            <person name="Johansen J.R."/>
            <person name="Huntemann M."/>
            <person name="Clum A."/>
            <person name="Foster B."/>
            <person name="Foster B."/>
            <person name="Roux S."/>
            <person name="Palaniappan K."/>
            <person name="Varghese N."/>
            <person name="Mukherjee S."/>
            <person name="Reddy T.B.K."/>
            <person name="Daum C."/>
            <person name="Copeland A."/>
            <person name="Chen I.A."/>
            <person name="Ivanova N.N."/>
            <person name="Kyrpides N.C."/>
            <person name="Shapiro N."/>
            <person name="Eloe-Fadrosh E.A."/>
            <person name="Pietrasiak N."/>
        </authorList>
    </citation>
    <scope>NUCLEOTIDE SEQUENCE</scope>
    <source>
        <strain evidence="4">HA4357-MV3</strain>
    </source>
</reference>
<dbReference type="InterPro" id="IPR029030">
    <property type="entry name" value="Caspase-like_dom_sf"/>
</dbReference>
<proteinExistence type="predicted"/>